<organism evidence="2 3">
    <name type="scientific">Mycolicibacterium doricum</name>
    <dbReference type="NCBI Taxonomy" id="126673"/>
    <lineage>
        <taxon>Bacteria</taxon>
        <taxon>Bacillati</taxon>
        <taxon>Actinomycetota</taxon>
        <taxon>Actinomycetes</taxon>
        <taxon>Mycobacteriales</taxon>
        <taxon>Mycobacteriaceae</taxon>
        <taxon>Mycolicibacterium</taxon>
    </lineage>
</organism>
<feature type="region of interest" description="Disordered" evidence="1">
    <location>
        <begin position="1"/>
        <end position="31"/>
    </location>
</feature>
<evidence type="ECO:0000313" key="3">
    <source>
        <dbReference type="Proteomes" id="UP000467201"/>
    </source>
</evidence>
<name>A0A7I7VTE5_9MYCO</name>
<proteinExistence type="predicted"/>
<reference evidence="2 3" key="1">
    <citation type="journal article" date="2019" name="Emerg. Microbes Infect.">
        <title>Comprehensive subspecies identification of 175 nontuberculous mycobacteria species based on 7547 genomic profiles.</title>
        <authorList>
            <person name="Matsumoto Y."/>
            <person name="Kinjo T."/>
            <person name="Motooka D."/>
            <person name="Nabeya D."/>
            <person name="Jung N."/>
            <person name="Uechi K."/>
            <person name="Horii T."/>
            <person name="Iida T."/>
            <person name="Fujita J."/>
            <person name="Nakamura S."/>
        </authorList>
    </citation>
    <scope>NUCLEOTIDE SEQUENCE [LARGE SCALE GENOMIC DNA]</scope>
    <source>
        <strain evidence="2 3">JCM 12405</strain>
    </source>
</reference>
<evidence type="ECO:0000313" key="2">
    <source>
        <dbReference type="EMBL" id="BBZ07721.1"/>
    </source>
</evidence>
<dbReference type="Proteomes" id="UP000467201">
    <property type="component" value="Chromosome"/>
</dbReference>
<evidence type="ECO:0000256" key="1">
    <source>
        <dbReference type="SAM" id="MobiDB-lite"/>
    </source>
</evidence>
<sequence length="76" mass="7469">MPDSGGRKGFGAAESGTVRGSPGAGTGICGSAEADGAVSTVTAARAVVIMAKICLAAEHRIRASPFHWSPTDARGG</sequence>
<protein>
    <submittedName>
        <fullName evidence="2">Uncharacterized protein</fullName>
    </submittedName>
</protein>
<dbReference type="EMBL" id="AP022605">
    <property type="protein sequence ID" value="BBZ07721.1"/>
    <property type="molecule type" value="Genomic_DNA"/>
</dbReference>
<accession>A0A7I7VTE5</accession>
<dbReference type="KEGG" id="mdr:MDOR_18900"/>
<gene>
    <name evidence="2" type="ORF">MDOR_18900</name>
</gene>
<dbReference type="AlphaFoldDB" id="A0A7I7VTE5"/>